<sequence length="221" mass="25024">MSNGGHCSSRKLERARRRHRHMFVLPISPSPPLLVDPRRCNELNAWVFNASRHDNTGTSSSSDSVRDEDNIALIDGITYFKIGDAVRVRRYSPNACSWTDWIEGGRVVRPVVSESGRRVYRIAHVDPRTGAVIENDYFPSRKEIEYSKCGSARLPEMNLNVVYAYIHHDAYNVKIWLPAIIVAQEPSGVRPDEMTVYSAHAATLLRRQKQQVEGDGTAIYT</sequence>
<organism evidence="1 2">
    <name type="scientific">Fistulina hepatica ATCC 64428</name>
    <dbReference type="NCBI Taxonomy" id="1128425"/>
    <lineage>
        <taxon>Eukaryota</taxon>
        <taxon>Fungi</taxon>
        <taxon>Dikarya</taxon>
        <taxon>Basidiomycota</taxon>
        <taxon>Agaricomycotina</taxon>
        <taxon>Agaricomycetes</taxon>
        <taxon>Agaricomycetidae</taxon>
        <taxon>Agaricales</taxon>
        <taxon>Fistulinaceae</taxon>
        <taxon>Fistulina</taxon>
    </lineage>
</organism>
<reference evidence="1 2" key="1">
    <citation type="journal article" date="2015" name="Fungal Genet. Biol.">
        <title>Evolution of novel wood decay mechanisms in Agaricales revealed by the genome sequences of Fistulina hepatica and Cylindrobasidium torrendii.</title>
        <authorList>
            <person name="Floudas D."/>
            <person name="Held B.W."/>
            <person name="Riley R."/>
            <person name="Nagy L.G."/>
            <person name="Koehler G."/>
            <person name="Ransdell A.S."/>
            <person name="Younus H."/>
            <person name="Chow J."/>
            <person name="Chiniquy J."/>
            <person name="Lipzen A."/>
            <person name="Tritt A."/>
            <person name="Sun H."/>
            <person name="Haridas S."/>
            <person name="LaButti K."/>
            <person name="Ohm R.A."/>
            <person name="Kues U."/>
            <person name="Blanchette R.A."/>
            <person name="Grigoriev I.V."/>
            <person name="Minto R.E."/>
            <person name="Hibbett D.S."/>
        </authorList>
    </citation>
    <scope>NUCLEOTIDE SEQUENCE [LARGE SCALE GENOMIC DNA]</scope>
    <source>
        <strain evidence="1 2">ATCC 64428</strain>
    </source>
</reference>
<dbReference type="OrthoDB" id="2858062at2759"/>
<evidence type="ECO:0000313" key="2">
    <source>
        <dbReference type="Proteomes" id="UP000054144"/>
    </source>
</evidence>
<gene>
    <name evidence="1" type="ORF">FISHEDRAFT_75960</name>
</gene>
<dbReference type="Proteomes" id="UP000054144">
    <property type="component" value="Unassembled WGS sequence"/>
</dbReference>
<dbReference type="AlphaFoldDB" id="A0A0D7A511"/>
<proteinExistence type="predicted"/>
<evidence type="ECO:0000313" key="1">
    <source>
        <dbReference type="EMBL" id="KIY46117.1"/>
    </source>
</evidence>
<protein>
    <submittedName>
        <fullName evidence="1">Uncharacterized protein</fullName>
    </submittedName>
</protein>
<keyword evidence="2" id="KW-1185">Reference proteome</keyword>
<accession>A0A0D7A511</accession>
<dbReference type="EMBL" id="KN882043">
    <property type="protein sequence ID" value="KIY46117.1"/>
    <property type="molecule type" value="Genomic_DNA"/>
</dbReference>
<name>A0A0D7A511_9AGAR</name>